<sequence>MKKNTSSKILNLSLSFGFTLFFISCASTKPNLENISIVNSKNIAQTPSVISNQPPKPINIEETYKEKDFKNFYATVKGIEDSFIAQNCTEVLSKAKSLEELAIKINYTELPSLAQVGIFTCDAKAGIDNPERLLKAISVLTTTNLRLPVINKAWLHNTLSDFYLALGDKLNALNEKKSARELITAQQQDIIALNAQIQQLDPTEITPNSLAPQPDYSNLSSEQIAATATQLINDDAPEQAIALIDSVPNDKVNANLKRIRADAVNTLVRNLRFKVRALFERAAMQTGPTKKETLLQCEQILEGIIRNYPDYSDMNSVKNNLKQVKRELAKP</sequence>
<name>A0A369KVH7_9BACT</name>
<accession>A0A369KVH7</accession>
<evidence type="ECO:0000313" key="2">
    <source>
        <dbReference type="EMBL" id="RDB36827.1"/>
    </source>
</evidence>
<dbReference type="EMBL" id="QOVW01000023">
    <property type="protein sequence ID" value="RDB36827.1"/>
    <property type="molecule type" value="Genomic_DNA"/>
</dbReference>
<feature type="signal peptide" evidence="1">
    <location>
        <begin position="1"/>
        <end position="26"/>
    </location>
</feature>
<dbReference type="AlphaFoldDB" id="A0A369KVH7"/>
<gene>
    <name evidence="2" type="ORF">DCC88_03100</name>
</gene>
<protein>
    <submittedName>
        <fullName evidence="2">Uncharacterized protein</fullName>
    </submittedName>
</protein>
<reference evidence="2" key="1">
    <citation type="submission" date="2018-04" db="EMBL/GenBank/DDBJ databases">
        <title>Draft genome sequence of the Candidatus Spirobacillus cienkowskii, a pathogen of freshwater Daphnia species, reconstructed from hemolymph metagenomic reads.</title>
        <authorList>
            <person name="Bresciani L."/>
            <person name="Lemos L.N."/>
            <person name="Wale N."/>
            <person name="Lin J.Y."/>
            <person name="Fernandes G.R."/>
            <person name="Duffy M.A."/>
            <person name="Rodrigues J.M."/>
        </authorList>
    </citation>
    <scope>NUCLEOTIDE SEQUENCE [LARGE SCALE GENOMIC DNA]</scope>
    <source>
        <strain evidence="2">Binning01</strain>
    </source>
</reference>
<comment type="caution">
    <text evidence="2">The sequence shown here is derived from an EMBL/GenBank/DDBJ whole genome shotgun (WGS) entry which is preliminary data.</text>
</comment>
<evidence type="ECO:0000313" key="3">
    <source>
        <dbReference type="Proteomes" id="UP000253934"/>
    </source>
</evidence>
<organism evidence="2 3">
    <name type="scientific">Spirobacillus cienkowskii</name>
    <dbReference type="NCBI Taxonomy" id="495820"/>
    <lineage>
        <taxon>Bacteria</taxon>
        <taxon>Pseudomonadati</taxon>
        <taxon>Bdellovibrionota</taxon>
        <taxon>Oligoflexia</taxon>
        <taxon>Silvanigrellales</taxon>
        <taxon>Spirobacillus</taxon>
    </lineage>
</organism>
<dbReference type="Proteomes" id="UP000253934">
    <property type="component" value="Unassembled WGS sequence"/>
</dbReference>
<feature type="chain" id="PRO_5016653501" evidence="1">
    <location>
        <begin position="27"/>
        <end position="331"/>
    </location>
</feature>
<dbReference type="PROSITE" id="PS51257">
    <property type="entry name" value="PROKAR_LIPOPROTEIN"/>
    <property type="match status" value="1"/>
</dbReference>
<evidence type="ECO:0000256" key="1">
    <source>
        <dbReference type="SAM" id="SignalP"/>
    </source>
</evidence>
<proteinExistence type="predicted"/>
<keyword evidence="1" id="KW-0732">Signal</keyword>
<keyword evidence="3" id="KW-1185">Reference proteome</keyword>